<proteinExistence type="predicted"/>
<sequence length="200" mass="20911">MTERGLRERKKADTRAALAAATLRLAIELGWENVTVEAIAAAADVSYRTFFNHFSAKEEALLFPAGADQPRLSARLRAQPPGAGALAAARAALHADLTALEADAAALHDRITVIAGTPALLPRLVEIGAADEREVAVAIAERTGQDAGTDLYPGLLAAVLSAAVRVTFSRWHVQRGAVPLTALLDEALDALAAGLPEPGR</sequence>
<dbReference type="STRING" id="1522368.IN07_17525"/>
<evidence type="ECO:0000259" key="5">
    <source>
        <dbReference type="PROSITE" id="PS50977"/>
    </source>
</evidence>
<dbReference type="GO" id="GO:0003700">
    <property type="term" value="F:DNA-binding transcription factor activity"/>
    <property type="evidence" value="ECO:0007669"/>
    <property type="project" value="TreeGrafter"/>
</dbReference>
<dbReference type="InterPro" id="IPR041347">
    <property type="entry name" value="MftR_C"/>
</dbReference>
<dbReference type="RefSeq" id="WP_036337568.1">
    <property type="nucleotide sequence ID" value="NZ_JPMX01000077.1"/>
</dbReference>
<reference evidence="6 7" key="1">
    <citation type="submission" date="2014-07" db="EMBL/GenBank/DDBJ databases">
        <title>Biosystematic studies on Modestobacter strains isolated from extreme hyper-arid desert soil and from historic building.</title>
        <authorList>
            <person name="Bukarasam K."/>
            <person name="Bull A."/>
            <person name="Girard G."/>
            <person name="van Wezel G."/>
            <person name="Goodfellow M."/>
        </authorList>
    </citation>
    <scope>NUCLEOTIDE SEQUENCE [LARGE SCALE GENOMIC DNA]</scope>
    <source>
        <strain evidence="6 7">KNN45-2b</strain>
    </source>
</reference>
<keyword evidence="1" id="KW-0805">Transcription regulation</keyword>
<gene>
    <name evidence="6" type="ORF">IN07_17525</name>
</gene>
<dbReference type="Proteomes" id="UP000029713">
    <property type="component" value="Unassembled WGS sequence"/>
</dbReference>
<keyword evidence="7" id="KW-1185">Reference proteome</keyword>
<comment type="caution">
    <text evidence="6">The sequence shown here is derived from an EMBL/GenBank/DDBJ whole genome shotgun (WGS) entry which is preliminary data.</text>
</comment>
<keyword evidence="2 4" id="KW-0238">DNA-binding</keyword>
<name>A0A098Y4T7_9ACTN</name>
<evidence type="ECO:0000256" key="1">
    <source>
        <dbReference type="ARBA" id="ARBA00023015"/>
    </source>
</evidence>
<accession>A0A098Y4T7</accession>
<evidence type="ECO:0000313" key="6">
    <source>
        <dbReference type="EMBL" id="KGH45482.1"/>
    </source>
</evidence>
<dbReference type="PANTHER" id="PTHR30055">
    <property type="entry name" value="HTH-TYPE TRANSCRIPTIONAL REGULATOR RUTR"/>
    <property type="match status" value="1"/>
</dbReference>
<dbReference type="PANTHER" id="PTHR30055:SF238">
    <property type="entry name" value="MYCOFACTOCIN BIOSYNTHESIS TRANSCRIPTIONAL REGULATOR MFTR-RELATED"/>
    <property type="match status" value="1"/>
</dbReference>
<dbReference type="SUPFAM" id="SSF46689">
    <property type="entry name" value="Homeodomain-like"/>
    <property type="match status" value="1"/>
</dbReference>
<dbReference type="InterPro" id="IPR001647">
    <property type="entry name" value="HTH_TetR"/>
</dbReference>
<dbReference type="EMBL" id="JPMX01000077">
    <property type="protein sequence ID" value="KGH45482.1"/>
    <property type="molecule type" value="Genomic_DNA"/>
</dbReference>
<dbReference type="InterPro" id="IPR050109">
    <property type="entry name" value="HTH-type_TetR-like_transc_reg"/>
</dbReference>
<keyword evidence="3" id="KW-0804">Transcription</keyword>
<evidence type="ECO:0000256" key="4">
    <source>
        <dbReference type="PROSITE-ProRule" id="PRU00335"/>
    </source>
</evidence>
<feature type="DNA-binding region" description="H-T-H motif" evidence="4">
    <location>
        <begin position="35"/>
        <end position="54"/>
    </location>
</feature>
<protein>
    <recommendedName>
        <fullName evidence="5">HTH tetR-type domain-containing protein</fullName>
    </recommendedName>
</protein>
<evidence type="ECO:0000256" key="3">
    <source>
        <dbReference type="ARBA" id="ARBA00023163"/>
    </source>
</evidence>
<dbReference type="AlphaFoldDB" id="A0A098Y4T7"/>
<dbReference type="Pfam" id="PF00440">
    <property type="entry name" value="TetR_N"/>
    <property type="match status" value="1"/>
</dbReference>
<dbReference type="Pfam" id="PF17754">
    <property type="entry name" value="TetR_C_14"/>
    <property type="match status" value="1"/>
</dbReference>
<evidence type="ECO:0000313" key="7">
    <source>
        <dbReference type="Proteomes" id="UP000029713"/>
    </source>
</evidence>
<dbReference type="PROSITE" id="PS50977">
    <property type="entry name" value="HTH_TETR_2"/>
    <property type="match status" value="1"/>
</dbReference>
<feature type="domain" description="HTH tetR-type" evidence="5">
    <location>
        <begin position="12"/>
        <end position="72"/>
    </location>
</feature>
<dbReference type="InterPro" id="IPR009057">
    <property type="entry name" value="Homeodomain-like_sf"/>
</dbReference>
<dbReference type="GO" id="GO:0000976">
    <property type="term" value="F:transcription cis-regulatory region binding"/>
    <property type="evidence" value="ECO:0007669"/>
    <property type="project" value="TreeGrafter"/>
</dbReference>
<dbReference type="Gene3D" id="1.10.10.60">
    <property type="entry name" value="Homeodomain-like"/>
    <property type="match status" value="1"/>
</dbReference>
<evidence type="ECO:0000256" key="2">
    <source>
        <dbReference type="ARBA" id="ARBA00023125"/>
    </source>
</evidence>
<dbReference type="Gene3D" id="1.10.357.10">
    <property type="entry name" value="Tetracycline Repressor, domain 2"/>
    <property type="match status" value="1"/>
</dbReference>
<organism evidence="6 7">
    <name type="scientific">Modestobacter caceresii</name>
    <dbReference type="NCBI Taxonomy" id="1522368"/>
    <lineage>
        <taxon>Bacteria</taxon>
        <taxon>Bacillati</taxon>
        <taxon>Actinomycetota</taxon>
        <taxon>Actinomycetes</taxon>
        <taxon>Geodermatophilales</taxon>
        <taxon>Geodermatophilaceae</taxon>
        <taxon>Modestobacter</taxon>
    </lineage>
</organism>